<comment type="caution">
    <text evidence="1">The sequence shown here is derived from an EMBL/GenBank/DDBJ whole genome shotgun (WGS) entry which is preliminary data.</text>
</comment>
<evidence type="ECO:0000313" key="1">
    <source>
        <dbReference type="EMBL" id="KAK3238274.1"/>
    </source>
</evidence>
<organism evidence="1 2">
    <name type="scientific">Cymbomonas tetramitiformis</name>
    <dbReference type="NCBI Taxonomy" id="36881"/>
    <lineage>
        <taxon>Eukaryota</taxon>
        <taxon>Viridiplantae</taxon>
        <taxon>Chlorophyta</taxon>
        <taxon>Pyramimonadophyceae</taxon>
        <taxon>Pyramimonadales</taxon>
        <taxon>Pyramimonadaceae</taxon>
        <taxon>Cymbomonas</taxon>
    </lineage>
</organism>
<dbReference type="Proteomes" id="UP001190700">
    <property type="component" value="Unassembled WGS sequence"/>
</dbReference>
<keyword evidence="2" id="KW-1185">Reference proteome</keyword>
<protein>
    <submittedName>
        <fullName evidence="1">Uncharacterized protein</fullName>
    </submittedName>
</protein>
<name>A0AAE0BLN3_9CHLO</name>
<gene>
    <name evidence="1" type="ORF">CYMTET_51704</name>
</gene>
<sequence>MVLPWPAAGAIHTVDDAGMLLTHQWPGLAELQGVPAEAQAAGACATVPTRLAIGCYQSWSEVAGLVPPPITAYYGVLAKVLVEGSRAWASTAQTRLAGATKVLVRGQRFVPPPHHAWP</sequence>
<dbReference type="EMBL" id="LGRX02034273">
    <property type="protein sequence ID" value="KAK3238274.1"/>
    <property type="molecule type" value="Genomic_DNA"/>
</dbReference>
<proteinExistence type="predicted"/>
<accession>A0AAE0BLN3</accession>
<reference evidence="1 2" key="1">
    <citation type="journal article" date="2015" name="Genome Biol. Evol.">
        <title>Comparative Genomics of a Bacterivorous Green Alga Reveals Evolutionary Causalities and Consequences of Phago-Mixotrophic Mode of Nutrition.</title>
        <authorList>
            <person name="Burns J.A."/>
            <person name="Paasch A."/>
            <person name="Narechania A."/>
            <person name="Kim E."/>
        </authorList>
    </citation>
    <scope>NUCLEOTIDE SEQUENCE [LARGE SCALE GENOMIC DNA]</scope>
    <source>
        <strain evidence="1 2">PLY_AMNH</strain>
    </source>
</reference>
<dbReference type="AlphaFoldDB" id="A0AAE0BLN3"/>
<evidence type="ECO:0000313" key="2">
    <source>
        <dbReference type="Proteomes" id="UP001190700"/>
    </source>
</evidence>